<dbReference type="SUPFAM" id="SSF51735">
    <property type="entry name" value="NAD(P)-binding Rossmann-fold domains"/>
    <property type="match status" value="1"/>
</dbReference>
<dbReference type="OrthoDB" id="9809287at2"/>
<accession>A0A641AQF4</accession>
<dbReference type="PANTHER" id="PTHR24321:SF15">
    <property type="entry name" value="OXIDOREDUCTASE UCPA"/>
    <property type="match status" value="1"/>
</dbReference>
<dbReference type="GO" id="GO:0016491">
    <property type="term" value="F:oxidoreductase activity"/>
    <property type="evidence" value="ECO:0007669"/>
    <property type="project" value="UniProtKB-KW"/>
</dbReference>
<dbReference type="Pfam" id="PF13561">
    <property type="entry name" value="adh_short_C2"/>
    <property type="match status" value="1"/>
</dbReference>
<dbReference type="AlphaFoldDB" id="A0A641AQF4"/>
<organism evidence="3 4">
    <name type="scientific">Aeromicrobium fastidiosum</name>
    <dbReference type="NCBI Taxonomy" id="52699"/>
    <lineage>
        <taxon>Bacteria</taxon>
        <taxon>Bacillati</taxon>
        <taxon>Actinomycetota</taxon>
        <taxon>Actinomycetes</taxon>
        <taxon>Propionibacteriales</taxon>
        <taxon>Nocardioidaceae</taxon>
        <taxon>Aeromicrobium</taxon>
    </lineage>
</organism>
<dbReference type="FunFam" id="3.40.50.720:FF:000084">
    <property type="entry name" value="Short-chain dehydrogenase reductase"/>
    <property type="match status" value="1"/>
</dbReference>
<comment type="caution">
    <text evidence="3">The sequence shown here is derived from an EMBL/GenBank/DDBJ whole genome shotgun (WGS) entry which is preliminary data.</text>
</comment>
<dbReference type="CDD" id="cd05233">
    <property type="entry name" value="SDR_c"/>
    <property type="match status" value="1"/>
</dbReference>
<sequence length="241" mass="24893">MGDRLKHKIAIVTGAAGAQGRATAELFVEEGAVVYACDVAAADYAIEGVHHRRLDIASEAGWTALVEEIVDTHARVDVLVNNAAVTMSAVNIVDVSVEEIETVLRINVLGATLGTRAVIPSMVAGGSGSIVNISSALARHAAPTLGAYQLSKGALGALTRHVAVSYAGAGVRANTILPGRVETPMLTMGRSEESLQAARATIPLGRFADPREIAYSSLFLACDESSYITGVELLVDGGATA</sequence>
<dbReference type="Proteomes" id="UP001515100">
    <property type="component" value="Unassembled WGS sequence"/>
</dbReference>
<dbReference type="EMBL" id="SDPP02000001">
    <property type="protein sequence ID" value="KAA1379912.1"/>
    <property type="molecule type" value="Genomic_DNA"/>
</dbReference>
<name>A0A641AQF4_9ACTN</name>
<evidence type="ECO:0000256" key="1">
    <source>
        <dbReference type="ARBA" id="ARBA00006484"/>
    </source>
</evidence>
<evidence type="ECO:0000256" key="2">
    <source>
        <dbReference type="ARBA" id="ARBA00023002"/>
    </source>
</evidence>
<dbReference type="RefSeq" id="WP_129179876.1">
    <property type="nucleotide sequence ID" value="NZ_JAGIOG010000001.1"/>
</dbReference>
<dbReference type="PRINTS" id="PR00080">
    <property type="entry name" value="SDRFAMILY"/>
</dbReference>
<keyword evidence="2" id="KW-0560">Oxidoreductase</keyword>
<dbReference type="Gene3D" id="3.40.50.720">
    <property type="entry name" value="NAD(P)-binding Rossmann-like Domain"/>
    <property type="match status" value="1"/>
</dbReference>
<dbReference type="InterPro" id="IPR002347">
    <property type="entry name" value="SDR_fam"/>
</dbReference>
<evidence type="ECO:0000313" key="3">
    <source>
        <dbReference type="EMBL" id="KAA1379912.1"/>
    </source>
</evidence>
<proteinExistence type="inferred from homology"/>
<comment type="similarity">
    <text evidence="1">Belongs to the short-chain dehydrogenases/reductases (SDR) family.</text>
</comment>
<keyword evidence="4" id="KW-1185">Reference proteome</keyword>
<reference evidence="3" key="1">
    <citation type="submission" date="2019-09" db="EMBL/GenBank/DDBJ databases">
        <authorList>
            <person name="Li J."/>
        </authorList>
    </citation>
    <scope>NUCLEOTIDE SEQUENCE [LARGE SCALE GENOMIC DNA]</scope>
    <source>
        <strain evidence="3">NRBC 14897</strain>
    </source>
</reference>
<evidence type="ECO:0000313" key="4">
    <source>
        <dbReference type="Proteomes" id="UP001515100"/>
    </source>
</evidence>
<protein>
    <submittedName>
        <fullName evidence="3">SDR family oxidoreductase</fullName>
    </submittedName>
</protein>
<dbReference type="PANTHER" id="PTHR24321">
    <property type="entry name" value="DEHYDROGENASES, SHORT CHAIN"/>
    <property type="match status" value="1"/>
</dbReference>
<gene>
    <name evidence="3" type="ORF">ESP62_001485</name>
</gene>
<dbReference type="PRINTS" id="PR00081">
    <property type="entry name" value="GDHRDH"/>
</dbReference>
<dbReference type="InterPro" id="IPR036291">
    <property type="entry name" value="NAD(P)-bd_dom_sf"/>
</dbReference>